<dbReference type="Pfam" id="PF00254">
    <property type="entry name" value="FKBP_C"/>
    <property type="match status" value="1"/>
</dbReference>
<evidence type="ECO:0000259" key="16">
    <source>
        <dbReference type="PROSITE" id="PS50059"/>
    </source>
</evidence>
<dbReference type="Pfam" id="PF05697">
    <property type="entry name" value="Trigger_N"/>
    <property type="match status" value="1"/>
</dbReference>
<dbReference type="Gene3D" id="3.30.70.1050">
    <property type="entry name" value="Trigger factor ribosome-binding domain"/>
    <property type="match status" value="1"/>
</dbReference>
<dbReference type="GO" id="GO:0044183">
    <property type="term" value="F:protein folding chaperone"/>
    <property type="evidence" value="ECO:0007669"/>
    <property type="project" value="TreeGrafter"/>
</dbReference>
<dbReference type="GO" id="GO:0043335">
    <property type="term" value="P:protein unfolding"/>
    <property type="evidence" value="ECO:0007669"/>
    <property type="project" value="TreeGrafter"/>
</dbReference>
<dbReference type="GO" id="GO:0015031">
    <property type="term" value="P:protein transport"/>
    <property type="evidence" value="ECO:0007669"/>
    <property type="project" value="UniProtKB-UniRule"/>
</dbReference>
<evidence type="ECO:0000256" key="2">
    <source>
        <dbReference type="ARBA" id="ARBA00005464"/>
    </source>
</evidence>
<keyword evidence="6 12" id="KW-0697">Rotamase</keyword>
<dbReference type="AlphaFoldDB" id="A0AAW9QY41"/>
<evidence type="ECO:0000313" key="17">
    <source>
        <dbReference type="EMBL" id="MEG3438441.1"/>
    </source>
</evidence>
<evidence type="ECO:0000256" key="13">
    <source>
        <dbReference type="PROSITE-ProRule" id="PRU00277"/>
    </source>
</evidence>
<dbReference type="InterPro" id="IPR008881">
    <property type="entry name" value="Trigger_fac_ribosome-bd_bac"/>
</dbReference>
<evidence type="ECO:0000256" key="9">
    <source>
        <dbReference type="ARBA" id="ARBA00023306"/>
    </source>
</evidence>
<feature type="domain" description="PPIase FKBP-type" evidence="16">
    <location>
        <begin position="169"/>
        <end position="256"/>
    </location>
</feature>
<dbReference type="RefSeq" id="WP_332865922.1">
    <property type="nucleotide sequence ID" value="NZ_JBAFSM010000028.1"/>
</dbReference>
<sequence length="459" mass="51183">MKVTQEKLPASQIGLEIEIPAETSRSTYEKVVGKLARTASVPGFRKGKIPRQVLLQRLGTKAVKAAVLEELIEDGLKSALKQESIESLGQPKLLSKFEDLVESYAPGEAITFSASVEVPPTVTLGDYSDIAVTAEETVYDPESVEQWLSEKQQQIATLVPVEDRGAEMGDVAIVDYAGRDAETGEDIEDVRGTDLRVDLEPGRFIEGMVEGIVGMKPEEVKELPLKFPEDYPKEDIAGKAVIFTITMKELKVKELPELDDDFAGEVSDYETIAELRETLEKRAREQAEKETKDSINGALIDELVKRVRVELPETLIDREVSQLLTQTYMQMQQMGIDVRQLFNSESIPKMRENARPDAIENLTRVLAIQELAKAEGIEADEGSVKEKTDKILEQVSERDIDFDRLRAIVTEEVLTDKTLAWLEEKATVTLVPKGTLKTEEDDEEDGEEVVEVEATAEEE</sequence>
<dbReference type="InterPro" id="IPR027304">
    <property type="entry name" value="Trigger_fact/SurA_dom_sf"/>
</dbReference>
<keyword evidence="5 12" id="KW-0132">Cell division</keyword>
<accession>A0AAW9QY41</accession>
<dbReference type="GO" id="GO:0051083">
    <property type="term" value="P:'de novo' cotranslational protein folding"/>
    <property type="evidence" value="ECO:0007669"/>
    <property type="project" value="TreeGrafter"/>
</dbReference>
<dbReference type="GO" id="GO:0005737">
    <property type="term" value="C:cytoplasm"/>
    <property type="evidence" value="ECO:0007669"/>
    <property type="project" value="UniProtKB-SubCell"/>
</dbReference>
<name>A0AAW9QY41_9CHRO</name>
<dbReference type="InterPro" id="IPR046357">
    <property type="entry name" value="PPIase_dom_sf"/>
</dbReference>
<dbReference type="GO" id="GO:0043022">
    <property type="term" value="F:ribosome binding"/>
    <property type="evidence" value="ECO:0007669"/>
    <property type="project" value="TreeGrafter"/>
</dbReference>
<comment type="catalytic activity">
    <reaction evidence="1 12 13">
        <text>[protein]-peptidylproline (omega=180) = [protein]-peptidylproline (omega=0)</text>
        <dbReference type="Rhea" id="RHEA:16237"/>
        <dbReference type="Rhea" id="RHEA-COMP:10747"/>
        <dbReference type="Rhea" id="RHEA-COMP:10748"/>
        <dbReference type="ChEBI" id="CHEBI:83833"/>
        <dbReference type="ChEBI" id="CHEBI:83834"/>
        <dbReference type="EC" id="5.2.1.8"/>
    </reaction>
</comment>
<comment type="subcellular location">
    <subcellularLocation>
        <location evidence="12">Cytoplasm</location>
    </subcellularLocation>
    <text evidence="12">About half TF is bound to the ribosome near the polypeptide exit tunnel while the other half is free in the cytoplasm.</text>
</comment>
<dbReference type="GO" id="GO:0051301">
    <property type="term" value="P:cell division"/>
    <property type="evidence" value="ECO:0007669"/>
    <property type="project" value="UniProtKB-KW"/>
</dbReference>
<keyword evidence="9 12" id="KW-0131">Cell cycle</keyword>
<dbReference type="Gene3D" id="1.10.3120.10">
    <property type="entry name" value="Trigger factor, C-terminal domain"/>
    <property type="match status" value="1"/>
</dbReference>
<evidence type="ECO:0000256" key="5">
    <source>
        <dbReference type="ARBA" id="ARBA00022618"/>
    </source>
</evidence>
<evidence type="ECO:0000256" key="12">
    <source>
        <dbReference type="HAMAP-Rule" id="MF_00303"/>
    </source>
</evidence>
<keyword evidence="18" id="KW-1185">Reference proteome</keyword>
<dbReference type="SUPFAM" id="SSF54534">
    <property type="entry name" value="FKBP-like"/>
    <property type="match status" value="1"/>
</dbReference>
<dbReference type="Gene3D" id="3.10.50.40">
    <property type="match status" value="1"/>
</dbReference>
<dbReference type="Proteomes" id="UP001328733">
    <property type="component" value="Unassembled WGS sequence"/>
</dbReference>
<comment type="function">
    <text evidence="10 12">Involved in protein export. Acts as a chaperone by maintaining the newly synthesized protein in an open conformation. Functions as a peptidyl-prolyl cis-trans isomerase.</text>
</comment>
<protein>
    <recommendedName>
        <fullName evidence="4 12">Trigger factor</fullName>
        <shortName evidence="12">TF</shortName>
        <ecNumber evidence="3 12">5.2.1.8</ecNumber>
    </recommendedName>
    <alternativeName>
        <fullName evidence="11 12">PPIase</fullName>
    </alternativeName>
</protein>
<comment type="domain">
    <text evidence="12">Consists of 3 domains; the N-terminus binds the ribosome, the middle domain has PPIase activity, while the C-terminus has intrinsic chaperone activity on its own.</text>
</comment>
<keyword evidence="12" id="KW-0963">Cytoplasm</keyword>
<evidence type="ECO:0000256" key="14">
    <source>
        <dbReference type="RuleBase" id="RU003914"/>
    </source>
</evidence>
<evidence type="ECO:0000256" key="1">
    <source>
        <dbReference type="ARBA" id="ARBA00000971"/>
    </source>
</evidence>
<dbReference type="PANTHER" id="PTHR30560:SF3">
    <property type="entry name" value="TRIGGER FACTOR-LIKE PROTEIN TIG, CHLOROPLASTIC"/>
    <property type="match status" value="1"/>
</dbReference>
<evidence type="ECO:0000256" key="10">
    <source>
        <dbReference type="ARBA" id="ARBA00024849"/>
    </source>
</evidence>
<evidence type="ECO:0000256" key="4">
    <source>
        <dbReference type="ARBA" id="ARBA00016902"/>
    </source>
</evidence>
<dbReference type="FunFam" id="3.30.70.1050:FF:000004">
    <property type="entry name" value="Trigger factor"/>
    <property type="match status" value="1"/>
</dbReference>
<organism evidence="17 18">
    <name type="scientific">Pannus brasiliensis CCIBt3594</name>
    <dbReference type="NCBI Taxonomy" id="1427578"/>
    <lineage>
        <taxon>Bacteria</taxon>
        <taxon>Bacillati</taxon>
        <taxon>Cyanobacteriota</taxon>
        <taxon>Cyanophyceae</taxon>
        <taxon>Oscillatoriophycideae</taxon>
        <taxon>Chroococcales</taxon>
        <taxon>Microcystaceae</taxon>
        <taxon>Pannus</taxon>
    </lineage>
</organism>
<evidence type="ECO:0000256" key="7">
    <source>
        <dbReference type="ARBA" id="ARBA00023186"/>
    </source>
</evidence>
<dbReference type="SUPFAM" id="SSF102735">
    <property type="entry name" value="Trigger factor ribosome-binding domain"/>
    <property type="match status" value="1"/>
</dbReference>
<dbReference type="GO" id="GO:0003755">
    <property type="term" value="F:peptidyl-prolyl cis-trans isomerase activity"/>
    <property type="evidence" value="ECO:0007669"/>
    <property type="project" value="UniProtKB-UniRule"/>
</dbReference>
<evidence type="ECO:0000256" key="3">
    <source>
        <dbReference type="ARBA" id="ARBA00013194"/>
    </source>
</evidence>
<dbReference type="InterPro" id="IPR008880">
    <property type="entry name" value="Trigger_fac_C"/>
</dbReference>
<proteinExistence type="inferred from homology"/>
<dbReference type="HAMAP" id="MF_00303">
    <property type="entry name" value="Trigger_factor_Tig"/>
    <property type="match status" value="1"/>
</dbReference>
<dbReference type="PANTHER" id="PTHR30560">
    <property type="entry name" value="TRIGGER FACTOR CHAPERONE AND PEPTIDYL-PROLYL CIS/TRANS ISOMERASE"/>
    <property type="match status" value="1"/>
</dbReference>
<dbReference type="NCBIfam" id="TIGR00115">
    <property type="entry name" value="tig"/>
    <property type="match status" value="1"/>
</dbReference>
<dbReference type="Pfam" id="PF05698">
    <property type="entry name" value="Trigger_C"/>
    <property type="match status" value="1"/>
</dbReference>
<evidence type="ECO:0000256" key="8">
    <source>
        <dbReference type="ARBA" id="ARBA00023235"/>
    </source>
</evidence>
<gene>
    <name evidence="12 17" type="primary">tig</name>
    <name evidence="17" type="ORF">V0288_15020</name>
</gene>
<dbReference type="SUPFAM" id="SSF109998">
    <property type="entry name" value="Triger factor/SurA peptide-binding domain-like"/>
    <property type="match status" value="1"/>
</dbReference>
<dbReference type="InterPro" id="IPR037041">
    <property type="entry name" value="Trigger_fac_C_sf"/>
</dbReference>
<dbReference type="EC" id="5.2.1.8" evidence="3 12"/>
<dbReference type="InterPro" id="IPR001179">
    <property type="entry name" value="PPIase_FKBP_dom"/>
</dbReference>
<dbReference type="PROSITE" id="PS50059">
    <property type="entry name" value="FKBP_PPIASE"/>
    <property type="match status" value="1"/>
</dbReference>
<comment type="caution">
    <text evidence="17">The sequence shown here is derived from an EMBL/GenBank/DDBJ whole genome shotgun (WGS) entry which is preliminary data.</text>
</comment>
<reference evidence="17 18" key="1">
    <citation type="submission" date="2024-01" db="EMBL/GenBank/DDBJ databases">
        <title>Genomic insights into the taxonomy and metabolism of the cyanobacterium Pannus brasiliensis CCIBt3594.</title>
        <authorList>
            <person name="Machado M."/>
            <person name="Botero N.B."/>
            <person name="Andreote A.P.D."/>
            <person name="Feitosa A.M.T."/>
            <person name="Popin R."/>
            <person name="Sivonen K."/>
            <person name="Fiore M.F."/>
        </authorList>
    </citation>
    <scope>NUCLEOTIDE SEQUENCE [LARGE SCALE GENOMIC DNA]</scope>
    <source>
        <strain evidence="17 18">CCIBt3594</strain>
    </source>
</reference>
<comment type="similarity">
    <text evidence="2 12 14">Belongs to the FKBP-type PPIase family. Tig subfamily.</text>
</comment>
<evidence type="ECO:0000256" key="6">
    <source>
        <dbReference type="ARBA" id="ARBA00023110"/>
    </source>
</evidence>
<evidence type="ECO:0000256" key="15">
    <source>
        <dbReference type="SAM" id="MobiDB-lite"/>
    </source>
</evidence>
<feature type="region of interest" description="Disordered" evidence="15">
    <location>
        <begin position="433"/>
        <end position="459"/>
    </location>
</feature>
<evidence type="ECO:0000256" key="11">
    <source>
        <dbReference type="ARBA" id="ARBA00029986"/>
    </source>
</evidence>
<dbReference type="InterPro" id="IPR036611">
    <property type="entry name" value="Trigger_fac_ribosome-bd_sf"/>
</dbReference>
<keyword evidence="7 12" id="KW-0143">Chaperone</keyword>
<feature type="compositionally biased region" description="Acidic residues" evidence="15">
    <location>
        <begin position="439"/>
        <end position="459"/>
    </location>
</feature>
<evidence type="ECO:0000313" key="18">
    <source>
        <dbReference type="Proteomes" id="UP001328733"/>
    </source>
</evidence>
<keyword evidence="8 12" id="KW-0413">Isomerase</keyword>
<dbReference type="PIRSF" id="PIRSF003095">
    <property type="entry name" value="Trigger_factor"/>
    <property type="match status" value="1"/>
</dbReference>
<dbReference type="InterPro" id="IPR005215">
    <property type="entry name" value="Trig_fac"/>
</dbReference>
<dbReference type="EMBL" id="JBAFSM010000028">
    <property type="protein sequence ID" value="MEG3438441.1"/>
    <property type="molecule type" value="Genomic_DNA"/>
</dbReference>